<dbReference type="EC" id="3.1.1.61" evidence="2"/>
<comment type="catalytic activity">
    <reaction evidence="3">
        <text>[protein]-L-glutamate 5-O-methyl ester + H2O = L-glutamyl-[protein] + methanol + H(+)</text>
        <dbReference type="Rhea" id="RHEA:23236"/>
        <dbReference type="Rhea" id="RHEA-COMP:10208"/>
        <dbReference type="Rhea" id="RHEA-COMP:10311"/>
        <dbReference type="ChEBI" id="CHEBI:15377"/>
        <dbReference type="ChEBI" id="CHEBI:15378"/>
        <dbReference type="ChEBI" id="CHEBI:17790"/>
        <dbReference type="ChEBI" id="CHEBI:29973"/>
        <dbReference type="ChEBI" id="CHEBI:82795"/>
        <dbReference type="EC" id="3.1.1.61"/>
    </reaction>
</comment>
<evidence type="ECO:0000256" key="3">
    <source>
        <dbReference type="ARBA" id="ARBA00048267"/>
    </source>
</evidence>
<comment type="caution">
    <text evidence="6">The sequence shown here is derived from an EMBL/GenBank/DDBJ whole genome shotgun (WGS) entry which is preliminary data.</text>
</comment>
<dbReference type="AlphaFoldDB" id="A0A6I1IH72"/>
<dbReference type="PANTHER" id="PTHR42872:SF6">
    <property type="entry name" value="PROTEIN-GLUTAMATE METHYLESTERASE_PROTEIN-GLUTAMINE GLUTAMINASE"/>
    <property type="match status" value="1"/>
</dbReference>
<dbReference type="EMBL" id="WFLI01000002">
    <property type="protein sequence ID" value="KAB8066647.1"/>
    <property type="molecule type" value="Genomic_DNA"/>
</dbReference>
<keyword evidence="1 4" id="KW-0378">Hydrolase</keyword>
<dbReference type="GO" id="GO:0008984">
    <property type="term" value="F:protein-glutamate methylesterase activity"/>
    <property type="evidence" value="ECO:0007669"/>
    <property type="project" value="UniProtKB-EC"/>
</dbReference>
<dbReference type="GO" id="GO:0006935">
    <property type="term" value="P:chemotaxis"/>
    <property type="evidence" value="ECO:0007669"/>
    <property type="project" value="UniProtKB-UniRule"/>
</dbReference>
<evidence type="ECO:0000313" key="7">
    <source>
        <dbReference type="Proteomes" id="UP000468717"/>
    </source>
</evidence>
<accession>A0A6I1IH72</accession>
<proteinExistence type="predicted"/>
<dbReference type="InterPro" id="IPR035909">
    <property type="entry name" value="CheB_C"/>
</dbReference>
<dbReference type="InterPro" id="IPR000673">
    <property type="entry name" value="Sig_transdc_resp-reg_Me-estase"/>
</dbReference>
<organism evidence="6 7">
    <name type="scientific">Janthinobacterium violaceinigrum</name>
    <dbReference type="NCBI Taxonomy" id="2654252"/>
    <lineage>
        <taxon>Bacteria</taxon>
        <taxon>Pseudomonadati</taxon>
        <taxon>Pseudomonadota</taxon>
        <taxon>Betaproteobacteria</taxon>
        <taxon>Burkholderiales</taxon>
        <taxon>Oxalobacteraceae</taxon>
        <taxon>Janthinobacterium</taxon>
    </lineage>
</organism>
<dbReference type="CDD" id="cd16433">
    <property type="entry name" value="CheB"/>
    <property type="match status" value="1"/>
</dbReference>
<keyword evidence="4" id="KW-0145">Chemotaxis</keyword>
<keyword evidence="7" id="KW-1185">Reference proteome</keyword>
<dbReference type="GO" id="GO:0005737">
    <property type="term" value="C:cytoplasm"/>
    <property type="evidence" value="ECO:0007669"/>
    <property type="project" value="InterPro"/>
</dbReference>
<feature type="active site" evidence="4">
    <location>
        <position position="56"/>
    </location>
</feature>
<feature type="active site" evidence="4">
    <location>
        <position position="149"/>
    </location>
</feature>
<sequence length="209" mass="21618">MPHSAQAGLPSSEVAPPPAGLRLIAIGASAGGVEALGIVLRALPATCRAAVVVVLHLAPGRSSQLPQLYAERCQLPLREAQDKEPLQGGTVYFAPPDYHLQVEPDGCFSLSQEEPVYFSRPSIDVLLETAAYAYRRAMLAIILTGASADGAAGLARVRQLGGSAWVQEPAGASCGIMPAAALKRAGADRVLDLPQMAASLALLDDGGDK</sequence>
<reference evidence="6 7" key="1">
    <citation type="submission" date="2019-10" db="EMBL/GenBank/DDBJ databases">
        <title>Three novel species isolated from a subtropical stream in China.</title>
        <authorList>
            <person name="Lu H."/>
        </authorList>
    </citation>
    <scope>NUCLEOTIDE SEQUENCE [LARGE SCALE GENOMIC DNA]</scope>
    <source>
        <strain evidence="6 7">FT13W</strain>
    </source>
</reference>
<evidence type="ECO:0000256" key="2">
    <source>
        <dbReference type="ARBA" id="ARBA00039140"/>
    </source>
</evidence>
<evidence type="ECO:0000256" key="4">
    <source>
        <dbReference type="PROSITE-ProRule" id="PRU00050"/>
    </source>
</evidence>
<evidence type="ECO:0000313" key="6">
    <source>
        <dbReference type="EMBL" id="KAB8066647.1"/>
    </source>
</evidence>
<dbReference type="SUPFAM" id="SSF52738">
    <property type="entry name" value="Methylesterase CheB, C-terminal domain"/>
    <property type="match status" value="1"/>
</dbReference>
<dbReference type="PROSITE" id="PS50122">
    <property type="entry name" value="CHEB"/>
    <property type="match status" value="1"/>
</dbReference>
<protein>
    <recommendedName>
        <fullName evidence="2">protein-glutamate methylesterase</fullName>
        <ecNumber evidence="2">3.1.1.61</ecNumber>
    </recommendedName>
</protein>
<feature type="active site" evidence="4">
    <location>
        <position position="29"/>
    </location>
</feature>
<gene>
    <name evidence="6" type="ORF">GCN75_02840</name>
</gene>
<dbReference type="Proteomes" id="UP000468717">
    <property type="component" value="Unassembled WGS sequence"/>
</dbReference>
<dbReference type="RefSeq" id="WP_152281240.1">
    <property type="nucleotide sequence ID" value="NZ_WFLI01000002.1"/>
</dbReference>
<name>A0A6I1IH72_9BURK</name>
<feature type="domain" description="CheB-type methylesterase" evidence="5">
    <location>
        <begin position="17"/>
        <end position="200"/>
    </location>
</feature>
<dbReference type="Gene3D" id="3.40.50.180">
    <property type="entry name" value="Methylesterase CheB, C-terminal domain"/>
    <property type="match status" value="1"/>
</dbReference>
<dbReference type="Pfam" id="PF01339">
    <property type="entry name" value="CheB_methylest"/>
    <property type="match status" value="1"/>
</dbReference>
<dbReference type="PANTHER" id="PTHR42872">
    <property type="entry name" value="PROTEIN-GLUTAMATE METHYLESTERASE/PROTEIN-GLUTAMINE GLUTAMINASE"/>
    <property type="match status" value="1"/>
</dbReference>
<evidence type="ECO:0000256" key="1">
    <source>
        <dbReference type="ARBA" id="ARBA00022801"/>
    </source>
</evidence>
<dbReference type="GO" id="GO:0000156">
    <property type="term" value="F:phosphorelay response regulator activity"/>
    <property type="evidence" value="ECO:0007669"/>
    <property type="project" value="InterPro"/>
</dbReference>
<evidence type="ECO:0000259" key="5">
    <source>
        <dbReference type="PROSITE" id="PS50122"/>
    </source>
</evidence>